<dbReference type="STRING" id="1210089.GCA_001613165_06319"/>
<organism evidence="4 5">
    <name type="scientific">Nocardia mexicana</name>
    <dbReference type="NCBI Taxonomy" id="279262"/>
    <lineage>
        <taxon>Bacteria</taxon>
        <taxon>Bacillati</taxon>
        <taxon>Actinomycetota</taxon>
        <taxon>Actinomycetes</taxon>
        <taxon>Mycobacteriales</taxon>
        <taxon>Nocardiaceae</taxon>
        <taxon>Nocardia</taxon>
    </lineage>
</organism>
<feature type="domain" description="HTH luxR-type" evidence="3">
    <location>
        <begin position="622"/>
        <end position="688"/>
    </location>
</feature>
<dbReference type="Pfam" id="PF00196">
    <property type="entry name" value="GerE"/>
    <property type="match status" value="1"/>
</dbReference>
<dbReference type="InterPro" id="IPR000792">
    <property type="entry name" value="Tscrpt_reg_LuxR_C"/>
</dbReference>
<gene>
    <name evidence="4" type="ORF">DFR68_12462</name>
</gene>
<dbReference type="InterPro" id="IPR016032">
    <property type="entry name" value="Sig_transdc_resp-reg_C-effctor"/>
</dbReference>
<dbReference type="AlphaFoldDB" id="A0A370GHY7"/>
<dbReference type="SMART" id="SM00421">
    <property type="entry name" value="HTH_LUXR"/>
    <property type="match status" value="1"/>
</dbReference>
<dbReference type="GO" id="GO:0003677">
    <property type="term" value="F:DNA binding"/>
    <property type="evidence" value="ECO:0007669"/>
    <property type="project" value="UniProtKB-KW"/>
</dbReference>
<comment type="caution">
    <text evidence="4">The sequence shown here is derived from an EMBL/GenBank/DDBJ whole genome shotgun (WGS) entry which is preliminary data.</text>
</comment>
<reference evidence="4 5" key="1">
    <citation type="submission" date="2018-07" db="EMBL/GenBank/DDBJ databases">
        <title>Genomic Encyclopedia of Type Strains, Phase IV (KMG-IV): sequencing the most valuable type-strain genomes for metagenomic binning, comparative biology and taxonomic classification.</title>
        <authorList>
            <person name="Goeker M."/>
        </authorList>
    </citation>
    <scope>NUCLEOTIDE SEQUENCE [LARGE SCALE GENOMIC DNA]</scope>
    <source>
        <strain evidence="4 5">DSM 44952</strain>
    </source>
</reference>
<accession>A0A370GHY7</accession>
<dbReference type="CDD" id="cd06170">
    <property type="entry name" value="LuxR_C_like"/>
    <property type="match status" value="1"/>
</dbReference>
<dbReference type="PROSITE" id="PS00622">
    <property type="entry name" value="HTH_LUXR_1"/>
    <property type="match status" value="1"/>
</dbReference>
<keyword evidence="5" id="KW-1185">Reference proteome</keyword>
<dbReference type="Proteomes" id="UP000255355">
    <property type="component" value="Unassembled WGS sequence"/>
</dbReference>
<evidence type="ECO:0000313" key="4">
    <source>
        <dbReference type="EMBL" id="RDI42799.1"/>
    </source>
</evidence>
<dbReference type="PANTHER" id="PTHR43214">
    <property type="entry name" value="TWO-COMPONENT RESPONSE REGULATOR"/>
    <property type="match status" value="1"/>
</dbReference>
<name>A0A370GHY7_9NOCA</name>
<proteinExistence type="predicted"/>
<dbReference type="InterPro" id="IPR039420">
    <property type="entry name" value="WalR-like"/>
</dbReference>
<dbReference type="SUPFAM" id="SSF46894">
    <property type="entry name" value="C-terminal effector domain of the bipartite response regulators"/>
    <property type="match status" value="1"/>
</dbReference>
<feature type="region of interest" description="Disordered" evidence="2">
    <location>
        <begin position="597"/>
        <end position="625"/>
    </location>
</feature>
<sequence>MHSVDCSRSSLCSHAGSGCEISSYCGSAPSPGARVVQSIAVLGVRSTLDVVVDLAGIDAAVVYEIVDRLTAAGFLEDSRFRCAHAADAILRGTAPELRRGLHRRAAHILYERGASPADIAEHLVAAGEPQEPWARTVLRRAADDALSVDEFDTAVRYLEVAYRSSADAGERAETSAQLVSVEWHSNPSTATRNFARLKAAAAAGSLPIPARPVAARCLLWHGHREQVRSALDVVGPVAVTDGTTADELAFLRSWIGYTYPEAAADCPAPQRHTVSAPDSAHALATRLLAAFPADSTGEATATTAYRILARHRLDASTVGPLRVALEGLIYAGRLVLAAAWCDALLAEATARRAPTWQSEFAALRAEISLRQGRLTEAVGSADLALNCIPAANLGAGAALPVAAHVRALTAAGRYEQAHLQLDRQLPAELADSRMTLPYLHARGHLRLVTAGPDRALADFHRCGELMLRWRLDIPGLVPWRNDLAEAHLARGDHGRTRGYAEAHLRRLGTAQRHASGGVSLRLIAATRDPRDRIPPLQEAAAIARRNDNELELAATLAELATAYEMIGRQARAHAVRHAALTLADKCGAEPLRRRCARDPQRVAGTGDPGGPSAKDAGAQHDSASVGAELSTAEYRVAELAAQGVSNREIARTLGVTVSTVEQHLTHTYRKLRVRRRTELRYVLARHPGTGDTGRGTAHRTRETATPPAVLGAYLR</sequence>
<evidence type="ECO:0000256" key="1">
    <source>
        <dbReference type="ARBA" id="ARBA00023125"/>
    </source>
</evidence>
<protein>
    <submittedName>
        <fullName evidence="4">Regulatory LuxR family protein</fullName>
    </submittedName>
</protein>
<dbReference type="EMBL" id="QQAZ01000024">
    <property type="protein sequence ID" value="RDI42799.1"/>
    <property type="molecule type" value="Genomic_DNA"/>
</dbReference>
<keyword evidence="1" id="KW-0238">DNA-binding</keyword>
<evidence type="ECO:0000256" key="2">
    <source>
        <dbReference type="SAM" id="MobiDB-lite"/>
    </source>
</evidence>
<dbReference type="InterPro" id="IPR036388">
    <property type="entry name" value="WH-like_DNA-bd_sf"/>
</dbReference>
<dbReference type="Gene3D" id="1.10.10.10">
    <property type="entry name" value="Winged helix-like DNA-binding domain superfamily/Winged helix DNA-binding domain"/>
    <property type="match status" value="1"/>
</dbReference>
<evidence type="ECO:0000259" key="3">
    <source>
        <dbReference type="PROSITE" id="PS50043"/>
    </source>
</evidence>
<dbReference type="PRINTS" id="PR00038">
    <property type="entry name" value="HTHLUXR"/>
</dbReference>
<dbReference type="GO" id="GO:0006355">
    <property type="term" value="P:regulation of DNA-templated transcription"/>
    <property type="evidence" value="ECO:0007669"/>
    <property type="project" value="InterPro"/>
</dbReference>
<evidence type="ECO:0000313" key="5">
    <source>
        <dbReference type="Proteomes" id="UP000255355"/>
    </source>
</evidence>
<dbReference type="PROSITE" id="PS50043">
    <property type="entry name" value="HTH_LUXR_2"/>
    <property type="match status" value="1"/>
</dbReference>